<organism evidence="3">
    <name type="scientific">Salvia splendens</name>
    <name type="common">Scarlet sage</name>
    <dbReference type="NCBI Taxonomy" id="180675"/>
    <lineage>
        <taxon>Eukaryota</taxon>
        <taxon>Viridiplantae</taxon>
        <taxon>Streptophyta</taxon>
        <taxon>Embryophyta</taxon>
        <taxon>Tracheophyta</taxon>
        <taxon>Spermatophyta</taxon>
        <taxon>Magnoliopsida</taxon>
        <taxon>eudicotyledons</taxon>
        <taxon>Gunneridae</taxon>
        <taxon>Pentapetalae</taxon>
        <taxon>asterids</taxon>
        <taxon>lamiids</taxon>
        <taxon>Lamiales</taxon>
        <taxon>Lamiaceae</taxon>
        <taxon>Nepetoideae</taxon>
        <taxon>Mentheae</taxon>
        <taxon>Salviinae</taxon>
        <taxon>Salvia</taxon>
        <taxon>Salvia subgen. Calosphace</taxon>
        <taxon>core Calosphace</taxon>
    </lineage>
</organism>
<dbReference type="InterPro" id="IPR005123">
    <property type="entry name" value="Oxoglu/Fe-dep_dioxygenase_dom"/>
</dbReference>
<comment type="caution">
    <text evidence="3">The sequence shown here is derived from an EMBL/GenBank/DDBJ whole genome shotgun (WGS) entry which is preliminary data.</text>
</comment>
<keyword evidence="1" id="KW-0560">Oxidoreductase</keyword>
<dbReference type="Proteomes" id="UP000298416">
    <property type="component" value="Unassembled WGS sequence"/>
</dbReference>
<protein>
    <recommendedName>
        <fullName evidence="2">Fe2OG dioxygenase domain-containing protein</fullName>
    </recommendedName>
</protein>
<dbReference type="GO" id="GO:0046872">
    <property type="term" value="F:metal ion binding"/>
    <property type="evidence" value="ECO:0007669"/>
    <property type="project" value="UniProtKB-KW"/>
</dbReference>
<dbReference type="InterPro" id="IPR044861">
    <property type="entry name" value="IPNS-like_FE2OG_OXY"/>
</dbReference>
<dbReference type="EMBL" id="PNBA02000005">
    <property type="protein sequence ID" value="KAG6424709.1"/>
    <property type="molecule type" value="Genomic_DNA"/>
</dbReference>
<name>A0A8X9A2R0_SALSN</name>
<evidence type="ECO:0000259" key="2">
    <source>
        <dbReference type="PROSITE" id="PS51471"/>
    </source>
</evidence>
<dbReference type="GO" id="GO:0016491">
    <property type="term" value="F:oxidoreductase activity"/>
    <property type="evidence" value="ECO:0007669"/>
    <property type="project" value="UniProtKB-KW"/>
</dbReference>
<evidence type="ECO:0000313" key="4">
    <source>
        <dbReference type="Proteomes" id="UP000298416"/>
    </source>
</evidence>
<dbReference type="Pfam" id="PF03171">
    <property type="entry name" value="2OG-FeII_Oxy"/>
    <property type="match status" value="1"/>
</dbReference>
<comment type="similarity">
    <text evidence="1">Belongs to the iron/ascorbate-dependent oxidoreductase family.</text>
</comment>
<dbReference type="AlphaFoldDB" id="A0A8X9A2R0"/>
<reference evidence="3" key="1">
    <citation type="submission" date="2018-01" db="EMBL/GenBank/DDBJ databases">
        <authorList>
            <person name="Mao J.F."/>
        </authorList>
    </citation>
    <scope>NUCLEOTIDE SEQUENCE</scope>
    <source>
        <strain evidence="3">Huo1</strain>
        <tissue evidence="3">Leaf</tissue>
    </source>
</reference>
<feature type="domain" description="Fe2OG dioxygenase" evidence="2">
    <location>
        <begin position="52"/>
        <end position="157"/>
    </location>
</feature>
<reference evidence="3" key="2">
    <citation type="submission" date="2020-08" db="EMBL/GenBank/DDBJ databases">
        <title>Plant Genome Project.</title>
        <authorList>
            <person name="Zhang R.-G."/>
        </authorList>
    </citation>
    <scope>NUCLEOTIDE SEQUENCE</scope>
    <source>
        <strain evidence="3">Huo1</strain>
        <tissue evidence="3">Leaf</tissue>
    </source>
</reference>
<proteinExistence type="inferred from homology"/>
<dbReference type="InterPro" id="IPR050231">
    <property type="entry name" value="Iron_ascorbate_oxido_reductase"/>
</dbReference>
<dbReference type="Gene3D" id="2.60.120.330">
    <property type="entry name" value="B-lactam Antibiotic, Isopenicillin N Synthase, Chain"/>
    <property type="match status" value="1"/>
</dbReference>
<dbReference type="InterPro" id="IPR027443">
    <property type="entry name" value="IPNS-like_sf"/>
</dbReference>
<accession>A0A8X9A2R0</accession>
<keyword evidence="1" id="KW-0408">Iron</keyword>
<keyword evidence="4" id="KW-1185">Reference proteome</keyword>
<keyword evidence="1" id="KW-0479">Metal-binding</keyword>
<gene>
    <name evidence="3" type="ORF">SASPL_115129</name>
</gene>
<dbReference type="PANTHER" id="PTHR47990">
    <property type="entry name" value="2-OXOGLUTARATE (2OG) AND FE(II)-DEPENDENT OXYGENASE SUPERFAMILY PROTEIN-RELATED"/>
    <property type="match status" value="1"/>
</dbReference>
<evidence type="ECO:0000256" key="1">
    <source>
        <dbReference type="RuleBase" id="RU003682"/>
    </source>
</evidence>
<dbReference type="PROSITE" id="PS51471">
    <property type="entry name" value="FE2OG_OXY"/>
    <property type="match status" value="1"/>
</dbReference>
<sequence>MKLISRMLGESIPIFKPSDPPCFKDLMEDYVNRCTALGGPLDMFEGDIAGDPFSVVRIIGYPAVNRKQMPDAINDIGCGEHTDYGLLTLVNQDDDITALQVRNIVGEWIPAAPVPGTFVCNIGDTLKARTHIQHARARTRTRTRTRTRILTNGIYESTLHRVMNNSAKYRTNYDAAVEPLEICVERSGGAKKIDGAVVYGKHLMVIPN</sequence>
<dbReference type="SUPFAM" id="SSF51197">
    <property type="entry name" value="Clavaminate synthase-like"/>
    <property type="match status" value="1"/>
</dbReference>
<evidence type="ECO:0000313" key="3">
    <source>
        <dbReference type="EMBL" id="KAG6424709.1"/>
    </source>
</evidence>